<reference evidence="4" key="3">
    <citation type="submission" date="2025-04" db="UniProtKB">
        <authorList>
            <consortium name="RefSeq"/>
        </authorList>
    </citation>
    <scope>IDENTIFICATION</scope>
    <source>
        <strain evidence="4">CBS 304.34</strain>
    </source>
</reference>
<sequence length="82" mass="9305">MVLLFCLLIIGLRTGTKLEVVNGHFKRNLALIDIGRALIPVTGKTIELPRRTYACNGRWNEVRNWHPSFGIIHEIRGGQIVK</sequence>
<feature type="signal peptide" evidence="1">
    <location>
        <begin position="1"/>
        <end position="18"/>
    </location>
</feature>
<dbReference type="AlphaFoldDB" id="A0A6A6Y5G5"/>
<protein>
    <submittedName>
        <fullName evidence="2 4">Uncharacterized protein</fullName>
    </submittedName>
</protein>
<proteinExistence type="predicted"/>
<name>A0A6A6Y5G5_9PEZI</name>
<evidence type="ECO:0000313" key="3">
    <source>
        <dbReference type="Proteomes" id="UP000504636"/>
    </source>
</evidence>
<dbReference type="RefSeq" id="XP_033569991.1">
    <property type="nucleotide sequence ID" value="XM_033713038.1"/>
</dbReference>
<keyword evidence="3" id="KW-1185">Reference proteome</keyword>
<dbReference type="Proteomes" id="UP000504636">
    <property type="component" value="Unplaced"/>
</dbReference>
<organism evidence="2">
    <name type="scientific">Mytilinidion resinicola</name>
    <dbReference type="NCBI Taxonomy" id="574789"/>
    <lineage>
        <taxon>Eukaryota</taxon>
        <taxon>Fungi</taxon>
        <taxon>Dikarya</taxon>
        <taxon>Ascomycota</taxon>
        <taxon>Pezizomycotina</taxon>
        <taxon>Dothideomycetes</taxon>
        <taxon>Pleosporomycetidae</taxon>
        <taxon>Mytilinidiales</taxon>
        <taxon>Mytilinidiaceae</taxon>
        <taxon>Mytilinidion</taxon>
    </lineage>
</organism>
<reference evidence="4" key="2">
    <citation type="submission" date="2020-04" db="EMBL/GenBank/DDBJ databases">
        <authorList>
            <consortium name="NCBI Genome Project"/>
        </authorList>
    </citation>
    <scope>NUCLEOTIDE SEQUENCE</scope>
    <source>
        <strain evidence="4">CBS 304.34</strain>
    </source>
</reference>
<evidence type="ECO:0000313" key="2">
    <source>
        <dbReference type="EMBL" id="KAF2803027.1"/>
    </source>
</evidence>
<evidence type="ECO:0000256" key="1">
    <source>
        <dbReference type="SAM" id="SignalP"/>
    </source>
</evidence>
<gene>
    <name evidence="2 4" type="ORF">BDZ99DRAFT_179267</name>
</gene>
<evidence type="ECO:0000313" key="4">
    <source>
        <dbReference type="RefSeq" id="XP_033569991.1"/>
    </source>
</evidence>
<accession>A0A6A6Y5G5</accession>
<dbReference type="EMBL" id="MU003720">
    <property type="protein sequence ID" value="KAF2803027.1"/>
    <property type="molecule type" value="Genomic_DNA"/>
</dbReference>
<feature type="chain" id="PRO_5044628861" evidence="1">
    <location>
        <begin position="19"/>
        <end position="82"/>
    </location>
</feature>
<dbReference type="GeneID" id="54453931"/>
<reference evidence="2 4" key="1">
    <citation type="journal article" date="2020" name="Stud. Mycol.">
        <title>101 Dothideomycetes genomes: a test case for predicting lifestyles and emergence of pathogens.</title>
        <authorList>
            <person name="Haridas S."/>
            <person name="Albert R."/>
            <person name="Binder M."/>
            <person name="Bloem J."/>
            <person name="Labutti K."/>
            <person name="Salamov A."/>
            <person name="Andreopoulos B."/>
            <person name="Baker S."/>
            <person name="Barry K."/>
            <person name="Bills G."/>
            <person name="Bluhm B."/>
            <person name="Cannon C."/>
            <person name="Castanera R."/>
            <person name="Culley D."/>
            <person name="Daum C."/>
            <person name="Ezra D."/>
            <person name="Gonzalez J."/>
            <person name="Henrissat B."/>
            <person name="Kuo A."/>
            <person name="Liang C."/>
            <person name="Lipzen A."/>
            <person name="Lutzoni F."/>
            <person name="Magnuson J."/>
            <person name="Mondo S."/>
            <person name="Nolan M."/>
            <person name="Ohm R."/>
            <person name="Pangilinan J."/>
            <person name="Park H.-J."/>
            <person name="Ramirez L."/>
            <person name="Alfaro M."/>
            <person name="Sun H."/>
            <person name="Tritt A."/>
            <person name="Yoshinaga Y."/>
            <person name="Zwiers L.-H."/>
            <person name="Turgeon B."/>
            <person name="Goodwin S."/>
            <person name="Spatafora J."/>
            <person name="Crous P."/>
            <person name="Grigoriev I."/>
        </authorList>
    </citation>
    <scope>NUCLEOTIDE SEQUENCE</scope>
    <source>
        <strain evidence="2 4">CBS 304.34</strain>
    </source>
</reference>
<keyword evidence="1" id="KW-0732">Signal</keyword>